<proteinExistence type="predicted"/>
<dbReference type="EMBL" id="MW018138">
    <property type="protein sequence ID" value="QPB44598.1"/>
    <property type="molecule type" value="Genomic_DNA"/>
</dbReference>
<dbReference type="InterPro" id="IPR036116">
    <property type="entry name" value="FN3_sf"/>
</dbReference>
<dbReference type="SUPFAM" id="SSF49265">
    <property type="entry name" value="Fibronectin type III"/>
    <property type="match status" value="1"/>
</dbReference>
<keyword evidence="4" id="KW-1185">Reference proteome</keyword>
<dbReference type="KEGG" id="vg:80543794"/>
<dbReference type="PROSITE" id="PS50853">
    <property type="entry name" value="FN3"/>
    <property type="match status" value="1"/>
</dbReference>
<evidence type="ECO:0000259" key="2">
    <source>
        <dbReference type="PROSITE" id="PS50853"/>
    </source>
</evidence>
<feature type="domain" description="Fibronectin type-III" evidence="2">
    <location>
        <begin position="124"/>
        <end position="213"/>
    </location>
</feature>
<organism evidence="3 4">
    <name type="scientific">Medusavirus stheno T3</name>
    <dbReference type="NCBI Taxonomy" id="3069717"/>
    <lineage>
        <taxon>Viruses</taxon>
        <taxon>Varidnaviria</taxon>
        <taxon>Bamfordvirae</taxon>
        <taxon>Nucleocytoviricota</taxon>
        <taxon>Megaviricetes</taxon>
        <taxon>Mamonoviridae</taxon>
        <taxon>Medusavirus</taxon>
        <taxon>Medusavirus sthenus</taxon>
    </lineage>
</organism>
<accession>A0A7S7YF10</accession>
<dbReference type="InterPro" id="IPR003961">
    <property type="entry name" value="FN3_dom"/>
</dbReference>
<feature type="transmembrane region" description="Helical" evidence="1">
    <location>
        <begin position="6"/>
        <end position="24"/>
    </location>
</feature>
<evidence type="ECO:0000256" key="1">
    <source>
        <dbReference type="SAM" id="Phobius"/>
    </source>
</evidence>
<evidence type="ECO:0000313" key="3">
    <source>
        <dbReference type="EMBL" id="QPB44598.1"/>
    </source>
</evidence>
<protein>
    <recommendedName>
        <fullName evidence="2">Fibronectin type-III domain-containing protein</fullName>
    </recommendedName>
</protein>
<keyword evidence="1" id="KW-0812">Transmembrane</keyword>
<dbReference type="Proteomes" id="UP001162098">
    <property type="component" value="Segment"/>
</dbReference>
<reference evidence="3 4" key="1">
    <citation type="submission" date="2020-09" db="EMBL/GenBank/DDBJ databases">
        <authorList>
            <person name="Zhang R."/>
            <person name="Garcia K."/>
            <person name="Ogata H."/>
        </authorList>
    </citation>
    <scope>NUCLEOTIDE SEQUENCE [LARGE SCALE GENOMIC DNA]</scope>
    <source>
        <strain evidence="4">stheno</strain>
    </source>
</reference>
<keyword evidence="1" id="KW-1133">Transmembrane helix</keyword>
<dbReference type="InterPro" id="IPR013783">
    <property type="entry name" value="Ig-like_fold"/>
</dbReference>
<dbReference type="Gene3D" id="2.60.40.10">
    <property type="entry name" value="Immunoglobulins"/>
    <property type="match status" value="1"/>
</dbReference>
<sequence length="213" mass="22515">MNQRLLVGAVALVVAAVAIYFVFVRHSSPPLGKIGPVRNVKLATAMFTWEQPADVAPHQVVTYGYTMTSPWGDTSQGTVSKTYALLPKDPAIGEWSISVWANDPAGVAGPTIMQHDTVAITPGAPVNLRATPNDSDGFLIQWDAPPGSNPKDLSYDVTLLRPDGFLADSSTQVGTTSRTTGTFRPRIAGTWTIAAIAKNADAESSVAHATVTI</sequence>
<name>A0A7S7YF10_9VIRU</name>
<evidence type="ECO:0000313" key="4">
    <source>
        <dbReference type="Proteomes" id="UP001162098"/>
    </source>
</evidence>
<dbReference type="CDD" id="cd00063">
    <property type="entry name" value="FN3"/>
    <property type="match status" value="1"/>
</dbReference>
<keyword evidence="1" id="KW-0472">Membrane</keyword>